<dbReference type="OrthoDB" id="9776605at2"/>
<dbReference type="EMBL" id="WKNE01000002">
    <property type="protein sequence ID" value="MRZ53849.1"/>
    <property type="molecule type" value="Genomic_DNA"/>
</dbReference>
<accession>A0A395YYM8</accession>
<dbReference type="Proteomes" id="UP000432516">
    <property type="component" value="Unassembled WGS sequence"/>
</dbReference>
<organism evidence="1 4">
    <name type="scientific">Parabacteroides distasonis</name>
    <dbReference type="NCBI Taxonomy" id="823"/>
    <lineage>
        <taxon>Bacteria</taxon>
        <taxon>Pseudomonadati</taxon>
        <taxon>Bacteroidota</taxon>
        <taxon>Bacteroidia</taxon>
        <taxon>Bacteroidales</taxon>
        <taxon>Tannerellaceae</taxon>
        <taxon>Parabacteroides</taxon>
    </lineage>
</organism>
<protein>
    <submittedName>
        <fullName evidence="1">Uncharacterized protein</fullName>
    </submittedName>
</protein>
<name>A0A395YYM8_PARDI</name>
<evidence type="ECO:0000313" key="1">
    <source>
        <dbReference type="EMBL" id="MRY92211.1"/>
    </source>
</evidence>
<proteinExistence type="predicted"/>
<evidence type="ECO:0000313" key="4">
    <source>
        <dbReference type="Proteomes" id="UP000461276"/>
    </source>
</evidence>
<comment type="caution">
    <text evidence="1">The sequence shown here is derived from an EMBL/GenBank/DDBJ whole genome shotgun (WGS) entry which is preliminary data.</text>
</comment>
<dbReference type="RefSeq" id="WP_009017338.1">
    <property type="nucleotide sequence ID" value="NZ_DAWEKO010000017.1"/>
</dbReference>
<dbReference type="EMBL" id="WKMY01000001">
    <property type="protein sequence ID" value="MRY92211.1"/>
    <property type="molecule type" value="Genomic_DNA"/>
</dbReference>
<reference evidence="3 4" key="1">
    <citation type="journal article" date="2019" name="Nat. Med.">
        <title>A library of human gut bacterial isolates paired with longitudinal multiomics data enables mechanistic microbiome research.</title>
        <authorList>
            <person name="Poyet M."/>
            <person name="Groussin M."/>
            <person name="Gibbons S.M."/>
            <person name="Avila-Pacheco J."/>
            <person name="Jiang X."/>
            <person name="Kearney S.M."/>
            <person name="Perrotta A.R."/>
            <person name="Berdy B."/>
            <person name="Zhao S."/>
            <person name="Lieberman T.D."/>
            <person name="Swanson P.K."/>
            <person name="Smith M."/>
            <person name="Roesemann S."/>
            <person name="Alexander J.E."/>
            <person name="Rich S.A."/>
            <person name="Livny J."/>
            <person name="Vlamakis H."/>
            <person name="Clish C."/>
            <person name="Bullock K."/>
            <person name="Deik A."/>
            <person name="Scott J."/>
            <person name="Pierce K.A."/>
            <person name="Xavier R.J."/>
            <person name="Alm E.J."/>
        </authorList>
    </citation>
    <scope>NUCLEOTIDE SEQUENCE [LARGE SCALE GENOMIC DNA]</scope>
    <source>
        <strain evidence="2 3">BIOML-A2</strain>
        <strain evidence="1 4">BIOML-A9</strain>
    </source>
</reference>
<evidence type="ECO:0000313" key="3">
    <source>
        <dbReference type="Proteomes" id="UP000432516"/>
    </source>
</evidence>
<dbReference type="AlphaFoldDB" id="A0A395YYM8"/>
<dbReference type="Proteomes" id="UP000461276">
    <property type="component" value="Unassembled WGS sequence"/>
</dbReference>
<sequence length="67" mass="7757">MVYNIFPCTADATRPIPVIYQSGYLTIKDFNPEFNIYTLGFPNDEVKYGFLNFIAPFYTEVPATRNH</sequence>
<evidence type="ECO:0000313" key="2">
    <source>
        <dbReference type="EMBL" id="MRZ53849.1"/>
    </source>
</evidence>
<gene>
    <name evidence="1" type="ORF">GKD67_02940</name>
    <name evidence="2" type="ORF">GKD68_03685</name>
</gene>